<dbReference type="EMBL" id="CAJNDS010001835">
    <property type="protein sequence ID" value="CAE7283444.1"/>
    <property type="molecule type" value="Genomic_DNA"/>
</dbReference>
<proteinExistence type="predicted"/>
<evidence type="ECO:0000313" key="2">
    <source>
        <dbReference type="Proteomes" id="UP000604046"/>
    </source>
</evidence>
<evidence type="ECO:0000313" key="1">
    <source>
        <dbReference type="EMBL" id="CAE7283444.1"/>
    </source>
</evidence>
<organism evidence="1 2">
    <name type="scientific">Symbiodinium natans</name>
    <dbReference type="NCBI Taxonomy" id="878477"/>
    <lineage>
        <taxon>Eukaryota</taxon>
        <taxon>Sar</taxon>
        <taxon>Alveolata</taxon>
        <taxon>Dinophyceae</taxon>
        <taxon>Suessiales</taxon>
        <taxon>Symbiodiniaceae</taxon>
        <taxon>Symbiodinium</taxon>
    </lineage>
</organism>
<protein>
    <submittedName>
        <fullName evidence="1">Uncharacterized protein</fullName>
    </submittedName>
</protein>
<dbReference type="Proteomes" id="UP000604046">
    <property type="component" value="Unassembled WGS sequence"/>
</dbReference>
<reference evidence="1" key="1">
    <citation type="submission" date="2021-02" db="EMBL/GenBank/DDBJ databases">
        <authorList>
            <person name="Dougan E. K."/>
            <person name="Rhodes N."/>
            <person name="Thang M."/>
            <person name="Chan C."/>
        </authorList>
    </citation>
    <scope>NUCLEOTIDE SEQUENCE</scope>
</reference>
<sequence length="118" mass="12884">MTLRAAFEAAKVGFPDQDFTIDILLTDSNAEVLPGALHADQRISVVVSIILPGPAVPAWVGQNPSLTVGNSDKFLLGAKWSEEGAQNDVKEWEQMVWVEKQLKASEATWQVIAARPQK</sequence>
<comment type="caution">
    <text evidence="1">The sequence shown here is derived from an EMBL/GenBank/DDBJ whole genome shotgun (WGS) entry which is preliminary data.</text>
</comment>
<gene>
    <name evidence="1" type="ORF">SNAT2548_LOCUS15020</name>
</gene>
<accession>A0A812N124</accession>
<name>A0A812N124_9DINO</name>
<dbReference type="AlphaFoldDB" id="A0A812N124"/>
<keyword evidence="2" id="KW-1185">Reference proteome</keyword>